<reference evidence="2 3" key="1">
    <citation type="submission" date="2017-10" db="EMBL/GenBank/DDBJ databases">
        <title>Genome announcement of Methylocella silvestris TVC from permafrost.</title>
        <authorList>
            <person name="Wang J."/>
            <person name="Geng K."/>
            <person name="Ul-Haque F."/>
            <person name="Crombie A.T."/>
            <person name="Street L.E."/>
            <person name="Wookey P.A."/>
            <person name="Murrell J.C."/>
            <person name="Pratscher J."/>
        </authorList>
    </citation>
    <scope>NUCLEOTIDE SEQUENCE [LARGE SCALE GENOMIC DNA]</scope>
    <source>
        <strain evidence="2 3">TVC</strain>
    </source>
</reference>
<evidence type="ECO:0000256" key="1">
    <source>
        <dbReference type="SAM" id="SignalP"/>
    </source>
</evidence>
<dbReference type="EMBL" id="PDZR01000006">
    <property type="protein sequence ID" value="PNG26627.1"/>
    <property type="molecule type" value="Genomic_DNA"/>
</dbReference>
<keyword evidence="1" id="KW-0732">Signal</keyword>
<sequence length="77" mass="8402">MLGRLIPAAFLGATLLFAASAVEAKMMKVELVKQQEVTLADGKKVTVYVVKMDGHMMVAMPESSIPDALHQQLFKVQ</sequence>
<name>A0A2J7TIR1_METSI</name>
<feature type="signal peptide" evidence="1">
    <location>
        <begin position="1"/>
        <end position="24"/>
    </location>
</feature>
<evidence type="ECO:0000313" key="2">
    <source>
        <dbReference type="EMBL" id="PNG26627.1"/>
    </source>
</evidence>
<organism evidence="2 3">
    <name type="scientific">Methylocella silvestris</name>
    <dbReference type="NCBI Taxonomy" id="199596"/>
    <lineage>
        <taxon>Bacteria</taxon>
        <taxon>Pseudomonadati</taxon>
        <taxon>Pseudomonadota</taxon>
        <taxon>Alphaproteobacteria</taxon>
        <taxon>Hyphomicrobiales</taxon>
        <taxon>Beijerinckiaceae</taxon>
        <taxon>Methylocella</taxon>
    </lineage>
</organism>
<comment type="caution">
    <text evidence="2">The sequence shown here is derived from an EMBL/GenBank/DDBJ whole genome shotgun (WGS) entry which is preliminary data.</text>
</comment>
<dbReference type="AlphaFoldDB" id="A0A2J7TIR1"/>
<dbReference type="OrthoDB" id="9859150at2"/>
<evidence type="ECO:0000313" key="3">
    <source>
        <dbReference type="Proteomes" id="UP000236286"/>
    </source>
</evidence>
<protein>
    <submittedName>
        <fullName evidence="2">Uncharacterized protein</fullName>
    </submittedName>
</protein>
<feature type="chain" id="PRO_5014372720" evidence="1">
    <location>
        <begin position="25"/>
        <end position="77"/>
    </location>
</feature>
<proteinExistence type="predicted"/>
<gene>
    <name evidence="2" type="ORF">CR492_07460</name>
</gene>
<accession>A0A2J7TIR1</accession>
<dbReference type="Proteomes" id="UP000236286">
    <property type="component" value="Unassembled WGS sequence"/>
</dbReference>